<evidence type="ECO:0000313" key="8">
    <source>
        <dbReference type="Proteomes" id="UP001306508"/>
    </source>
</evidence>
<keyword evidence="8" id="KW-1185">Reference proteome</keyword>
<reference evidence="8" key="1">
    <citation type="submission" date="2023-07" db="EMBL/GenBank/DDBJ databases">
        <title>A draft genome of Kazachstania heterogenica Y-27499.</title>
        <authorList>
            <person name="Donic C."/>
            <person name="Kralova J.S."/>
            <person name="Fidel L."/>
            <person name="Ben-Dor S."/>
            <person name="Jung S."/>
        </authorList>
    </citation>
    <scope>NUCLEOTIDE SEQUENCE [LARGE SCALE GENOMIC DNA]</scope>
    <source>
        <strain evidence="8">Y27499</strain>
    </source>
</reference>
<organism evidence="7 8">
    <name type="scientific">Arxiozyma heterogenica</name>
    <dbReference type="NCBI Taxonomy" id="278026"/>
    <lineage>
        <taxon>Eukaryota</taxon>
        <taxon>Fungi</taxon>
        <taxon>Dikarya</taxon>
        <taxon>Ascomycota</taxon>
        <taxon>Saccharomycotina</taxon>
        <taxon>Saccharomycetes</taxon>
        <taxon>Saccharomycetales</taxon>
        <taxon>Saccharomycetaceae</taxon>
        <taxon>Arxiozyma</taxon>
    </lineage>
</organism>
<name>A0AAN7WQ05_9SACH</name>
<feature type="binding site" evidence="4">
    <location>
        <position position="428"/>
    </location>
    <ligand>
        <name>Zn(2+)</name>
        <dbReference type="ChEBI" id="CHEBI:29105"/>
        <label>1</label>
    </ligand>
</feature>
<feature type="binding site" evidence="4">
    <location>
        <position position="323"/>
    </location>
    <ligand>
        <name>Zn(2+)</name>
        <dbReference type="ChEBI" id="CHEBI:29105"/>
        <label>2</label>
    </ligand>
</feature>
<comment type="similarity">
    <text evidence="5">Belongs to the cyclic nucleotide phosphodiesterase family.</text>
</comment>
<accession>A0AAN7WQ05</accession>
<gene>
    <name evidence="7" type="ORF">RI543_000484</name>
</gene>
<evidence type="ECO:0000256" key="1">
    <source>
        <dbReference type="ARBA" id="ARBA00022723"/>
    </source>
</evidence>
<dbReference type="EMBL" id="JAWIZZ010000022">
    <property type="protein sequence ID" value="KAK5781998.1"/>
    <property type="molecule type" value="Genomic_DNA"/>
</dbReference>
<dbReference type="Pfam" id="PF00233">
    <property type="entry name" value="PDEase_I"/>
    <property type="match status" value="1"/>
</dbReference>
<dbReference type="EC" id="3.1.4.-" evidence="5"/>
<proteinExistence type="inferred from homology"/>
<feature type="binding site" evidence="4">
    <location>
        <position position="289"/>
    </location>
    <ligand>
        <name>Zn(2+)</name>
        <dbReference type="ChEBI" id="CHEBI:29105"/>
        <label>1</label>
    </ligand>
</feature>
<dbReference type="SUPFAM" id="SSF109604">
    <property type="entry name" value="HD-domain/PDEase-like"/>
    <property type="match status" value="1"/>
</dbReference>
<dbReference type="InterPro" id="IPR002073">
    <property type="entry name" value="PDEase_catalytic_dom"/>
</dbReference>
<dbReference type="InterPro" id="IPR023088">
    <property type="entry name" value="PDEase"/>
</dbReference>
<feature type="binding site" evidence="4">
    <location>
        <position position="322"/>
    </location>
    <ligand>
        <name>Zn(2+)</name>
        <dbReference type="ChEBI" id="CHEBI:29105"/>
        <label>1</label>
    </ligand>
</feature>
<keyword evidence="1 4" id="KW-0479">Metal-binding</keyword>
<keyword evidence="2 5" id="KW-0378">Hydrolase</keyword>
<dbReference type="InterPro" id="IPR023174">
    <property type="entry name" value="PDEase_CS"/>
</dbReference>
<dbReference type="InterPro" id="IPR036971">
    <property type="entry name" value="PDEase_catalytic_dom_sf"/>
</dbReference>
<feature type="domain" description="PDEase" evidence="6">
    <location>
        <begin position="196"/>
        <end position="559"/>
    </location>
</feature>
<dbReference type="GO" id="GO:0007165">
    <property type="term" value="P:signal transduction"/>
    <property type="evidence" value="ECO:0007669"/>
    <property type="project" value="InterPro"/>
</dbReference>
<dbReference type="CDD" id="cd00077">
    <property type="entry name" value="HDc"/>
    <property type="match status" value="1"/>
</dbReference>
<dbReference type="AlphaFoldDB" id="A0AAN7WQ05"/>
<feature type="binding site" evidence="4">
    <location>
        <position position="323"/>
    </location>
    <ligand>
        <name>Zn(2+)</name>
        <dbReference type="ChEBI" id="CHEBI:29105"/>
        <label>1</label>
    </ligand>
</feature>
<evidence type="ECO:0000259" key="6">
    <source>
        <dbReference type="PROSITE" id="PS51845"/>
    </source>
</evidence>
<evidence type="ECO:0000256" key="5">
    <source>
        <dbReference type="RuleBase" id="RU363067"/>
    </source>
</evidence>
<sequence>MSTLFLINCNLQKLSFSDSNFIESKFQRVLEMPTPQQLFEKFYFDRIQRFPNKWNYETGVSLIVLGNTEYNIEDFLTIQYRFFPTFNLKFVTLIDFIINWKQIIKRIQIEYNLCKLKIKRMNHWMHHHHPHHHDHHTTLVEGNHKDERCVNTKMENNDSSKAYRSCEYSIYTMLDHLTNLRSANNRSKCVIPKVICNIEFSAIVSNLEKDKESLPHSLEDKDFYLKLFNSWDFSALNLTTRELIIGGYFLLNFLAQNAKIEISQNKLLLLLFTLESSYHQVNKFHNFKHAIDVMQATWNLCQILLPENHELTLLLCLAAIGHDIGHPGTNNSLFRDDSDLSISFKKTSILENFHFQTFHEVIKSIWPQVFELSVKDATIRESNKDITKKIILATDMSLHDNYVNMLTQQKKSEITTMEILSFIIKAADISNVTRPLNISAKWAYLITLEFKDCFNLQTFNQSNKNEDFSCGDIPMMIDREAEIDEDMNFEIELHNTIIKEPFQLSLLLKNYPMIPKGQLFFIDTFAYDFFDKLSTKFPELKFLINNIKSNKEFWLSKVE</sequence>
<comment type="caution">
    <text evidence="7">The sequence shown here is derived from an EMBL/GenBank/DDBJ whole genome shotgun (WGS) entry which is preliminary data.</text>
</comment>
<evidence type="ECO:0000256" key="2">
    <source>
        <dbReference type="ARBA" id="ARBA00022801"/>
    </source>
</evidence>
<comment type="cofactor">
    <cofactor evidence="5">
        <name>a divalent metal cation</name>
        <dbReference type="ChEBI" id="CHEBI:60240"/>
    </cofactor>
    <text evidence="5">Binds 2 divalent metal cations per subunit. Site 1 may preferentially bind zinc ions, while site 2 has a preference for magnesium and/or manganese ions.</text>
</comment>
<dbReference type="InterPro" id="IPR003607">
    <property type="entry name" value="HD/PDEase_dom"/>
</dbReference>
<evidence type="ECO:0000313" key="7">
    <source>
        <dbReference type="EMBL" id="KAK5781998.1"/>
    </source>
</evidence>
<dbReference type="SMART" id="SM00471">
    <property type="entry name" value="HDc"/>
    <property type="match status" value="1"/>
</dbReference>
<evidence type="ECO:0000256" key="4">
    <source>
        <dbReference type="PIRSR" id="PIRSR623088-3"/>
    </source>
</evidence>
<dbReference type="Proteomes" id="UP001306508">
    <property type="component" value="Unassembled WGS sequence"/>
</dbReference>
<dbReference type="PROSITE" id="PS51845">
    <property type="entry name" value="PDEASE_I_2"/>
    <property type="match status" value="1"/>
</dbReference>
<dbReference type="PROSITE" id="PS00126">
    <property type="entry name" value="PDEASE_I_1"/>
    <property type="match status" value="1"/>
</dbReference>
<dbReference type="GO" id="GO:0004114">
    <property type="term" value="F:3',5'-cyclic-nucleotide phosphodiesterase activity"/>
    <property type="evidence" value="ECO:0007669"/>
    <property type="project" value="InterPro"/>
</dbReference>
<dbReference type="GO" id="GO:0046872">
    <property type="term" value="F:metal ion binding"/>
    <property type="evidence" value="ECO:0007669"/>
    <property type="project" value="UniProtKB-KW"/>
</dbReference>
<dbReference type="Gene3D" id="1.10.1300.10">
    <property type="entry name" value="3'5'-cyclic nucleotide phosphodiesterase, catalytic domain"/>
    <property type="match status" value="1"/>
</dbReference>
<feature type="active site" description="Proton donor" evidence="3">
    <location>
        <position position="285"/>
    </location>
</feature>
<dbReference type="PRINTS" id="PR00387">
    <property type="entry name" value="PDIESTERASE1"/>
</dbReference>
<evidence type="ECO:0000256" key="3">
    <source>
        <dbReference type="PIRSR" id="PIRSR623088-1"/>
    </source>
</evidence>
<protein>
    <recommendedName>
        <fullName evidence="5">Phosphodiesterase</fullName>
        <ecNumber evidence="5">3.1.4.-</ecNumber>
    </recommendedName>
</protein>
<dbReference type="PANTHER" id="PTHR11347">
    <property type="entry name" value="CYCLIC NUCLEOTIDE PHOSPHODIESTERASE"/>
    <property type="match status" value="1"/>
</dbReference>